<feature type="region of interest" description="Disordered" evidence="2">
    <location>
        <begin position="400"/>
        <end position="424"/>
    </location>
</feature>
<proteinExistence type="predicted"/>
<accession>A0A0M3I2I1</accession>
<keyword evidence="1" id="KW-0175">Coiled coil</keyword>
<feature type="coiled-coil region" evidence="1">
    <location>
        <begin position="271"/>
        <end position="312"/>
    </location>
</feature>
<dbReference type="WBParaSite" id="ALUE_0001070501-mRNA-1">
    <property type="protein sequence ID" value="ALUE_0001070501-mRNA-1"/>
    <property type="gene ID" value="ALUE_0001070501"/>
</dbReference>
<evidence type="ECO:0000313" key="3">
    <source>
        <dbReference type="Proteomes" id="UP000036681"/>
    </source>
</evidence>
<dbReference type="Proteomes" id="UP000036681">
    <property type="component" value="Unplaced"/>
</dbReference>
<keyword evidence="3" id="KW-1185">Reference proteome</keyword>
<feature type="compositionally biased region" description="Basic and acidic residues" evidence="2">
    <location>
        <begin position="1"/>
        <end position="25"/>
    </location>
</feature>
<evidence type="ECO:0000256" key="2">
    <source>
        <dbReference type="SAM" id="MobiDB-lite"/>
    </source>
</evidence>
<sequence length="536" mass="60054">MGKSLKDMDENRQEATEGRCKHDAINEDSGVSSRGSHEAAPSIDREIAEEIRPLVVAEMKRYAEKLRRIRQHYESKLKKFEDMQVGVRFPENDVAFESGCGKRKGKSESLDTGSRAMPARKPVSKSSAMRDQEEIALRVSREQEREIGELQQQVTSAKEEVRKTKRLVSELTEKAAKSEVARSDLLKVITVRDEELSLLECKIESLKSIVLGKEREGVNEKRCDSGSHNISNQKTKAAVSEEECLKKTRQMARDLDAIYNEVQMAISGIVHDNEYSMRSELENELIRLKEKCAHWKREAELLQKKQAELKERLDEVVPVTEKMLDSLINFASFLRQPVYNNNNTAENSCIAISELCEKIKARLSEPSDKRASRKYEMLTSDTSNISNSAAVALTNGCQQQTENEEAVGSSKITRPGDSKQVRRDQDSIRIPHKTSDMMSGDMKLVFGGIVRTKIVEQLCSSTSIASTSKGVQCDVRRILVFDCSPSGGASYDIVPLVSPVANVALSETRVTEKKSCGQFSGFKIQADPDVSYLILF</sequence>
<dbReference type="AlphaFoldDB" id="A0A0M3I2I1"/>
<organism evidence="3 4">
    <name type="scientific">Ascaris lumbricoides</name>
    <name type="common">Giant roundworm</name>
    <dbReference type="NCBI Taxonomy" id="6252"/>
    <lineage>
        <taxon>Eukaryota</taxon>
        <taxon>Metazoa</taxon>
        <taxon>Ecdysozoa</taxon>
        <taxon>Nematoda</taxon>
        <taxon>Chromadorea</taxon>
        <taxon>Rhabditida</taxon>
        <taxon>Spirurina</taxon>
        <taxon>Ascaridomorpha</taxon>
        <taxon>Ascaridoidea</taxon>
        <taxon>Ascarididae</taxon>
        <taxon>Ascaris</taxon>
    </lineage>
</organism>
<evidence type="ECO:0000256" key="1">
    <source>
        <dbReference type="SAM" id="Coils"/>
    </source>
</evidence>
<feature type="region of interest" description="Disordered" evidence="2">
    <location>
        <begin position="1"/>
        <end position="46"/>
    </location>
</feature>
<name>A0A0M3I2I1_ASCLU</name>
<evidence type="ECO:0000313" key="4">
    <source>
        <dbReference type="WBParaSite" id="ALUE_0001070501-mRNA-1"/>
    </source>
</evidence>
<feature type="coiled-coil region" evidence="1">
    <location>
        <begin position="140"/>
        <end position="174"/>
    </location>
</feature>
<reference evidence="4" key="1">
    <citation type="submission" date="2017-02" db="UniProtKB">
        <authorList>
            <consortium name="WormBaseParasite"/>
        </authorList>
    </citation>
    <scope>IDENTIFICATION</scope>
</reference>
<feature type="compositionally biased region" description="Basic and acidic residues" evidence="2">
    <location>
        <begin position="414"/>
        <end position="424"/>
    </location>
</feature>
<protein>
    <submittedName>
        <fullName evidence="4">GRIP domain-containing protein</fullName>
    </submittedName>
</protein>
<feature type="region of interest" description="Disordered" evidence="2">
    <location>
        <begin position="99"/>
        <end position="132"/>
    </location>
</feature>